<dbReference type="GO" id="GO:0051213">
    <property type="term" value="F:dioxygenase activity"/>
    <property type="evidence" value="ECO:0007669"/>
    <property type="project" value="UniProtKB-KW"/>
</dbReference>
<dbReference type="Pfam" id="PF00355">
    <property type="entry name" value="Rieske"/>
    <property type="match status" value="1"/>
</dbReference>
<dbReference type="PANTHER" id="PTHR43756:SF5">
    <property type="entry name" value="CHOLINE MONOOXYGENASE, CHLOROPLASTIC"/>
    <property type="match status" value="1"/>
</dbReference>
<dbReference type="CDD" id="cd03469">
    <property type="entry name" value="Rieske_RO_Alpha_N"/>
    <property type="match status" value="1"/>
</dbReference>
<keyword evidence="4" id="KW-0560">Oxidoreductase</keyword>
<dbReference type="PANTHER" id="PTHR43756">
    <property type="entry name" value="CHOLINE MONOOXYGENASE, CHLOROPLASTIC"/>
    <property type="match status" value="1"/>
</dbReference>
<dbReference type="InterPro" id="IPR036922">
    <property type="entry name" value="Rieske_2Fe-2S_sf"/>
</dbReference>
<dbReference type="SUPFAM" id="SSF55961">
    <property type="entry name" value="Bet v1-like"/>
    <property type="match status" value="1"/>
</dbReference>
<evidence type="ECO:0000256" key="6">
    <source>
        <dbReference type="ARBA" id="ARBA00023014"/>
    </source>
</evidence>
<dbReference type="PRINTS" id="PR00090">
    <property type="entry name" value="RNGDIOXGNASE"/>
</dbReference>
<dbReference type="Gene3D" id="2.102.10.10">
    <property type="entry name" value="Rieske [2Fe-2S] iron-sulphur domain"/>
    <property type="match status" value="1"/>
</dbReference>
<dbReference type="InterPro" id="IPR015879">
    <property type="entry name" value="Ring_hydroxy_dOase_asu_C_dom"/>
</dbReference>
<dbReference type="EMBL" id="JACYWZ010000009">
    <property type="protein sequence ID" value="MBD8771816.1"/>
    <property type="molecule type" value="Genomic_DNA"/>
</dbReference>
<evidence type="ECO:0000313" key="8">
    <source>
        <dbReference type="EMBL" id="MBD8771816.1"/>
    </source>
</evidence>
<evidence type="ECO:0000256" key="2">
    <source>
        <dbReference type="ARBA" id="ARBA00022714"/>
    </source>
</evidence>
<protein>
    <submittedName>
        <fullName evidence="8">Aromatic ring-hydroxylating dioxygenase subunit alpha</fullName>
    </submittedName>
</protein>
<comment type="caution">
    <text evidence="8">The sequence shown here is derived from an EMBL/GenBank/DDBJ whole genome shotgun (WGS) entry which is preliminary data.</text>
</comment>
<keyword evidence="3" id="KW-0479">Metal-binding</keyword>
<feature type="domain" description="Rieske" evidence="7">
    <location>
        <begin position="52"/>
        <end position="159"/>
    </location>
</feature>
<evidence type="ECO:0000259" key="7">
    <source>
        <dbReference type="PROSITE" id="PS51296"/>
    </source>
</evidence>
<comment type="cofactor">
    <cofactor evidence="1">
        <name>Fe cation</name>
        <dbReference type="ChEBI" id="CHEBI:24875"/>
    </cofactor>
</comment>
<keyword evidence="8" id="KW-0223">Dioxygenase</keyword>
<organism evidence="8 9">
    <name type="scientific">Pseudomonas coleopterorum</name>
    <dbReference type="NCBI Taxonomy" id="1605838"/>
    <lineage>
        <taxon>Bacteria</taxon>
        <taxon>Pseudomonadati</taxon>
        <taxon>Pseudomonadota</taxon>
        <taxon>Gammaproteobacteria</taxon>
        <taxon>Pseudomonadales</taxon>
        <taxon>Pseudomonadaceae</taxon>
        <taxon>Pseudomonas</taxon>
    </lineage>
</organism>
<name>A0ABR9C3B4_9PSED</name>
<evidence type="ECO:0000256" key="1">
    <source>
        <dbReference type="ARBA" id="ARBA00001962"/>
    </source>
</evidence>
<sequence length="384" mass="42584">MNEYVAEHLCTSLDVGAFHPDAEHAYNLPGAFYFDAARYDQELQAIFHRTWQYACHVSALAVEGSYIVCDIGQQSVLVLHGQDGQLRAFHNVCQHRAHRLLEGCGQLRGAITCPYHAWRYDHAGSLLSARHSCDVAGFEPGRARLADVRLEVMCGLVFVNLDPDAAPLATQLAGLEAQLRSFSPAPESLYHSYSHTYALQANWKVSVENYSECYHCPGCHPSLSQQTLDLSSYRIDLHPGFHAHLSADQGERQGYATNPGAPRTGEFGAWYVWPNLCIEVYPGGYMNLLHHVPTGPQRCEQRVQWFTQGPHPDLQEQAVIDFVAVVREEDLPLCESVQKGLHSLGYSGGRLMVDAPRSGFSEHAVHDIQKRVLAALADPGARDA</sequence>
<evidence type="ECO:0000256" key="3">
    <source>
        <dbReference type="ARBA" id="ARBA00022723"/>
    </source>
</evidence>
<evidence type="ECO:0000256" key="4">
    <source>
        <dbReference type="ARBA" id="ARBA00023002"/>
    </source>
</evidence>
<dbReference type="InterPro" id="IPR001663">
    <property type="entry name" value="Rng_hydr_dOase-A"/>
</dbReference>
<keyword evidence="6" id="KW-0411">Iron-sulfur</keyword>
<keyword evidence="9" id="KW-1185">Reference proteome</keyword>
<dbReference type="PROSITE" id="PS51296">
    <property type="entry name" value="RIESKE"/>
    <property type="match status" value="1"/>
</dbReference>
<dbReference type="SUPFAM" id="SSF50022">
    <property type="entry name" value="ISP domain"/>
    <property type="match status" value="1"/>
</dbReference>
<dbReference type="Pfam" id="PF00848">
    <property type="entry name" value="Ring_hydroxyl_A"/>
    <property type="match status" value="1"/>
</dbReference>
<dbReference type="Proteomes" id="UP000620025">
    <property type="component" value="Unassembled WGS sequence"/>
</dbReference>
<gene>
    <name evidence="8" type="ORF">IFT38_19950</name>
</gene>
<evidence type="ECO:0000313" key="9">
    <source>
        <dbReference type="Proteomes" id="UP000620025"/>
    </source>
</evidence>
<dbReference type="Gene3D" id="3.90.380.10">
    <property type="entry name" value="Naphthalene 1,2-dioxygenase Alpha Subunit, Chain A, domain 1"/>
    <property type="match status" value="1"/>
</dbReference>
<reference evidence="8 9" key="1">
    <citation type="journal article" date="2020" name="FEMS Microbiol. Ecol.">
        <title>Temporal dynamics of bacterial communities during seed development and maturation.</title>
        <authorList>
            <person name="Chesneau G."/>
            <person name="Torres-Cortes G."/>
            <person name="Briand M."/>
            <person name="Darrasse A."/>
            <person name="Preveaux A."/>
            <person name="Marais C."/>
            <person name="Jacques M.A."/>
            <person name="Shade A."/>
            <person name="Barret M."/>
        </authorList>
    </citation>
    <scope>NUCLEOTIDE SEQUENCE [LARGE SCALE GENOMIC DNA]</scope>
    <source>
        <strain evidence="8 9">CFBP13599</strain>
    </source>
</reference>
<accession>A0ABR9C3B4</accession>
<proteinExistence type="predicted"/>
<dbReference type="RefSeq" id="WP_192069062.1">
    <property type="nucleotide sequence ID" value="NZ_JACYWY010000004.1"/>
</dbReference>
<keyword evidence="5" id="KW-0408">Iron</keyword>
<dbReference type="InterPro" id="IPR017941">
    <property type="entry name" value="Rieske_2Fe-2S"/>
</dbReference>
<keyword evidence="2" id="KW-0001">2Fe-2S</keyword>
<evidence type="ECO:0000256" key="5">
    <source>
        <dbReference type="ARBA" id="ARBA00023004"/>
    </source>
</evidence>